<feature type="domain" description="Ig-like" evidence="11">
    <location>
        <begin position="201"/>
        <end position="286"/>
    </location>
</feature>
<keyword evidence="8" id="KW-1015">Disulfide bond</keyword>
<dbReference type="PRINTS" id="PR01472">
    <property type="entry name" value="ICAMVCAM1"/>
</dbReference>
<dbReference type="SMART" id="SM00408">
    <property type="entry name" value="IGc2"/>
    <property type="match status" value="2"/>
</dbReference>
<sequence>MTSAYSLFYLSSTSPVSLVAIKQCVDAPVFTPPSLVVKFGASATANCSVCEKDCLGTDFGLEHATGTKEINGTSIVWKVNSLTEWVTSLLCYYNRKDGRQCSKTLGITLYSKSPFCRTNTLLLEGESYLLECLVENIAPLKHLIVTFYKGPEALAQMYFNSSLEPKPVTTTSILHITASKEDDGAQYWCDARLNLDVQQVPLTVSSQKLYATVYCEYFVITVTEGEQLELNCSAVGKPTPSYVWMHSASANIFSNTSVYSIKSVTFGNEGQYKCTASNIMGTVTVNFSVHVKGELYRVCHLVLSRLKSVGSQYLPYVTANLRVL</sequence>
<dbReference type="GO" id="GO:0016020">
    <property type="term" value="C:membrane"/>
    <property type="evidence" value="ECO:0007669"/>
    <property type="project" value="UniProtKB-SubCell"/>
</dbReference>
<keyword evidence="9" id="KW-0325">Glycoprotein</keyword>
<keyword evidence="10" id="KW-0393">Immunoglobulin domain</keyword>
<dbReference type="PANTHER" id="PTHR13771:SF9">
    <property type="entry name" value="INTERCELLULAR ADHESION MOLECULE 5"/>
    <property type="match status" value="1"/>
</dbReference>
<dbReference type="InterPro" id="IPR013783">
    <property type="entry name" value="Ig-like_fold"/>
</dbReference>
<keyword evidence="3" id="KW-0732">Signal</keyword>
<dbReference type="InterPro" id="IPR047012">
    <property type="entry name" value="ICAM_VCAM"/>
</dbReference>
<dbReference type="GO" id="GO:0098609">
    <property type="term" value="P:cell-cell adhesion"/>
    <property type="evidence" value="ECO:0007669"/>
    <property type="project" value="InterPro"/>
</dbReference>
<evidence type="ECO:0000256" key="4">
    <source>
        <dbReference type="ARBA" id="ARBA00022737"/>
    </source>
</evidence>
<dbReference type="InterPro" id="IPR036179">
    <property type="entry name" value="Ig-like_dom_sf"/>
</dbReference>
<dbReference type="InterPro" id="IPR003599">
    <property type="entry name" value="Ig_sub"/>
</dbReference>
<protein>
    <recommendedName>
        <fullName evidence="11">Ig-like domain-containing protein</fullName>
    </recommendedName>
</protein>
<evidence type="ECO:0000256" key="2">
    <source>
        <dbReference type="ARBA" id="ARBA00022692"/>
    </source>
</evidence>
<dbReference type="PROSITE" id="PS50835">
    <property type="entry name" value="IG_LIKE"/>
    <property type="match status" value="2"/>
</dbReference>
<evidence type="ECO:0000256" key="6">
    <source>
        <dbReference type="ARBA" id="ARBA00022989"/>
    </source>
</evidence>
<proteinExistence type="predicted"/>
<dbReference type="Gene3D" id="2.60.40.10">
    <property type="entry name" value="Immunoglobulins"/>
    <property type="match status" value="3"/>
</dbReference>
<name>A0A674NUU0_TAKRU</name>
<evidence type="ECO:0000256" key="1">
    <source>
        <dbReference type="ARBA" id="ARBA00004479"/>
    </source>
</evidence>
<dbReference type="SUPFAM" id="SSF48726">
    <property type="entry name" value="Immunoglobulin"/>
    <property type="match status" value="2"/>
</dbReference>
<dbReference type="InterPro" id="IPR007110">
    <property type="entry name" value="Ig-like_dom"/>
</dbReference>
<evidence type="ECO:0000256" key="7">
    <source>
        <dbReference type="ARBA" id="ARBA00023136"/>
    </source>
</evidence>
<dbReference type="InterPro" id="IPR003598">
    <property type="entry name" value="Ig_sub2"/>
</dbReference>
<keyword evidence="5" id="KW-0130">Cell adhesion</keyword>
<keyword evidence="6" id="KW-1133">Transmembrane helix</keyword>
<organism evidence="12 13">
    <name type="scientific">Takifugu rubripes</name>
    <name type="common">Japanese pufferfish</name>
    <name type="synonym">Fugu rubripes</name>
    <dbReference type="NCBI Taxonomy" id="31033"/>
    <lineage>
        <taxon>Eukaryota</taxon>
        <taxon>Metazoa</taxon>
        <taxon>Chordata</taxon>
        <taxon>Craniata</taxon>
        <taxon>Vertebrata</taxon>
        <taxon>Euteleostomi</taxon>
        <taxon>Actinopterygii</taxon>
        <taxon>Neopterygii</taxon>
        <taxon>Teleostei</taxon>
        <taxon>Neoteleostei</taxon>
        <taxon>Acanthomorphata</taxon>
        <taxon>Eupercaria</taxon>
        <taxon>Tetraodontiformes</taxon>
        <taxon>Tetradontoidea</taxon>
        <taxon>Tetraodontidae</taxon>
        <taxon>Takifugu</taxon>
    </lineage>
</organism>
<dbReference type="InterPro" id="IPR003987">
    <property type="entry name" value="ICAM_VCAM_N"/>
</dbReference>
<evidence type="ECO:0000256" key="5">
    <source>
        <dbReference type="ARBA" id="ARBA00022889"/>
    </source>
</evidence>
<dbReference type="Pfam" id="PF13927">
    <property type="entry name" value="Ig_3"/>
    <property type="match status" value="1"/>
</dbReference>
<reference evidence="12" key="3">
    <citation type="submission" date="2025-09" db="UniProtKB">
        <authorList>
            <consortium name="Ensembl"/>
        </authorList>
    </citation>
    <scope>IDENTIFICATION</scope>
</reference>
<accession>A0A674NUU0</accession>
<evidence type="ECO:0000313" key="12">
    <source>
        <dbReference type="Ensembl" id="ENSTRUP00000077244.1"/>
    </source>
</evidence>
<dbReference type="InParanoid" id="A0A674NUU0"/>
<dbReference type="PANTHER" id="PTHR13771">
    <property type="entry name" value="INTERCELLULAR ADHESION MOLECULE"/>
    <property type="match status" value="1"/>
</dbReference>
<dbReference type="GeneTree" id="ENSGT00940000159005"/>
<evidence type="ECO:0000256" key="10">
    <source>
        <dbReference type="ARBA" id="ARBA00023319"/>
    </source>
</evidence>
<keyword evidence="13" id="KW-1185">Reference proteome</keyword>
<evidence type="ECO:0000313" key="13">
    <source>
        <dbReference type="Proteomes" id="UP000005226"/>
    </source>
</evidence>
<dbReference type="GO" id="GO:0005178">
    <property type="term" value="F:integrin binding"/>
    <property type="evidence" value="ECO:0007669"/>
    <property type="project" value="InterPro"/>
</dbReference>
<dbReference type="AlphaFoldDB" id="A0A674NUU0"/>
<dbReference type="Ensembl" id="ENSTRUT00000090082.1">
    <property type="protein sequence ID" value="ENSTRUP00000077244.1"/>
    <property type="gene ID" value="ENSTRUG00000029280.1"/>
</dbReference>
<keyword evidence="4" id="KW-0677">Repeat</keyword>
<keyword evidence="2" id="KW-0812">Transmembrane</keyword>
<evidence type="ECO:0000256" key="9">
    <source>
        <dbReference type="ARBA" id="ARBA00023180"/>
    </source>
</evidence>
<feature type="domain" description="Ig-like" evidence="11">
    <location>
        <begin position="114"/>
        <end position="191"/>
    </location>
</feature>
<comment type="subcellular location">
    <subcellularLocation>
        <location evidence="1">Membrane</location>
        <topology evidence="1">Single-pass type I membrane protein</topology>
    </subcellularLocation>
</comment>
<dbReference type="SMART" id="SM00409">
    <property type="entry name" value="IG"/>
    <property type="match status" value="2"/>
</dbReference>
<reference evidence="12" key="2">
    <citation type="submission" date="2025-08" db="UniProtKB">
        <authorList>
            <consortium name="Ensembl"/>
        </authorList>
    </citation>
    <scope>IDENTIFICATION</scope>
</reference>
<dbReference type="Proteomes" id="UP000005226">
    <property type="component" value="Chromosome 17"/>
</dbReference>
<keyword evidence="7" id="KW-0472">Membrane</keyword>
<evidence type="ECO:0000256" key="3">
    <source>
        <dbReference type="ARBA" id="ARBA00022729"/>
    </source>
</evidence>
<evidence type="ECO:0000259" key="11">
    <source>
        <dbReference type="PROSITE" id="PS50835"/>
    </source>
</evidence>
<reference evidence="12 13" key="1">
    <citation type="journal article" date="2011" name="Genome Biol. Evol.">
        <title>Integration of the genetic map and genome assembly of fugu facilitates insights into distinct features of genome evolution in teleosts and mammals.</title>
        <authorList>
            <person name="Kai W."/>
            <person name="Kikuchi K."/>
            <person name="Tohari S."/>
            <person name="Chew A.K."/>
            <person name="Tay A."/>
            <person name="Fujiwara A."/>
            <person name="Hosoya S."/>
            <person name="Suetake H."/>
            <person name="Naruse K."/>
            <person name="Brenner S."/>
            <person name="Suzuki Y."/>
            <person name="Venkatesh B."/>
        </authorList>
    </citation>
    <scope>NUCLEOTIDE SEQUENCE [LARGE SCALE GENOMIC DNA]</scope>
</reference>
<evidence type="ECO:0000256" key="8">
    <source>
        <dbReference type="ARBA" id="ARBA00023157"/>
    </source>
</evidence>